<comment type="caution">
    <text evidence="2">The sequence shown here is derived from an EMBL/GenBank/DDBJ whole genome shotgun (WGS) entry which is preliminary data.</text>
</comment>
<evidence type="ECO:0000313" key="3">
    <source>
        <dbReference type="Proteomes" id="UP000186817"/>
    </source>
</evidence>
<accession>A0A1Q9DCY9</accession>
<gene>
    <name evidence="2" type="ORF">AK812_SmicGene25217</name>
</gene>
<keyword evidence="1" id="KW-0812">Transmembrane</keyword>
<evidence type="ECO:0000313" key="2">
    <source>
        <dbReference type="EMBL" id="OLP92930.1"/>
    </source>
</evidence>
<proteinExistence type="predicted"/>
<dbReference type="AlphaFoldDB" id="A0A1Q9DCY9"/>
<protein>
    <submittedName>
        <fullName evidence="2">Uncharacterized protein</fullName>
    </submittedName>
</protein>
<feature type="transmembrane region" description="Helical" evidence="1">
    <location>
        <begin position="6"/>
        <end position="25"/>
    </location>
</feature>
<dbReference type="Proteomes" id="UP000186817">
    <property type="component" value="Unassembled WGS sequence"/>
</dbReference>
<reference evidence="2 3" key="1">
    <citation type="submission" date="2016-02" db="EMBL/GenBank/DDBJ databases">
        <title>Genome analysis of coral dinoflagellate symbionts highlights evolutionary adaptations to a symbiotic lifestyle.</title>
        <authorList>
            <person name="Aranda M."/>
            <person name="Li Y."/>
            <person name="Liew Y.J."/>
            <person name="Baumgarten S."/>
            <person name="Simakov O."/>
            <person name="Wilson M."/>
            <person name="Piel J."/>
            <person name="Ashoor H."/>
            <person name="Bougouffa S."/>
            <person name="Bajic V.B."/>
            <person name="Ryu T."/>
            <person name="Ravasi T."/>
            <person name="Bayer T."/>
            <person name="Micklem G."/>
            <person name="Kim H."/>
            <person name="Bhak J."/>
            <person name="Lajeunesse T.C."/>
            <person name="Voolstra C.R."/>
        </authorList>
    </citation>
    <scope>NUCLEOTIDE SEQUENCE [LARGE SCALE GENOMIC DNA]</scope>
    <source>
        <strain evidence="2 3">CCMP2467</strain>
    </source>
</reference>
<organism evidence="2 3">
    <name type="scientific">Symbiodinium microadriaticum</name>
    <name type="common">Dinoflagellate</name>
    <name type="synonym">Zooxanthella microadriatica</name>
    <dbReference type="NCBI Taxonomy" id="2951"/>
    <lineage>
        <taxon>Eukaryota</taxon>
        <taxon>Sar</taxon>
        <taxon>Alveolata</taxon>
        <taxon>Dinophyceae</taxon>
        <taxon>Suessiales</taxon>
        <taxon>Symbiodiniaceae</taxon>
        <taxon>Symbiodinium</taxon>
    </lineage>
</organism>
<keyword evidence="3" id="KW-1185">Reference proteome</keyword>
<dbReference type="EMBL" id="LSRX01000601">
    <property type="protein sequence ID" value="OLP92930.1"/>
    <property type="molecule type" value="Genomic_DNA"/>
</dbReference>
<keyword evidence="1" id="KW-0472">Membrane</keyword>
<sequence>MDRALPIVSIVVPFFSIVVPFWGVIPGRDGPQDSDLVGLFAEYRNPKKELLRNYNGDYRLKVNFEWTDFEDTPAGCLDLEDEAFPLQPDFNVHSPMNVVVTSPTRDSWRLLLACRGDRYTGDDQLRMKGYLQEALRCLIEDPLAMTSRALVK</sequence>
<name>A0A1Q9DCY9_SYMMI</name>
<keyword evidence="1" id="KW-1133">Transmembrane helix</keyword>
<evidence type="ECO:0000256" key="1">
    <source>
        <dbReference type="SAM" id="Phobius"/>
    </source>
</evidence>